<evidence type="ECO:0000313" key="2">
    <source>
        <dbReference type="EMBL" id="URD78839.1"/>
    </source>
</evidence>
<dbReference type="GO" id="GO:0006629">
    <property type="term" value="P:lipid metabolic process"/>
    <property type="evidence" value="ECO:0007669"/>
    <property type="project" value="InterPro"/>
</dbReference>
<proteinExistence type="predicted"/>
<evidence type="ECO:0000313" key="3">
    <source>
        <dbReference type="Proteomes" id="UP001055439"/>
    </source>
</evidence>
<keyword evidence="3" id="KW-1185">Reference proteome</keyword>
<dbReference type="EMBL" id="CP097503">
    <property type="protein sequence ID" value="URD78839.1"/>
    <property type="molecule type" value="Genomic_DNA"/>
</dbReference>
<dbReference type="Proteomes" id="UP001055439">
    <property type="component" value="Chromosome 10"/>
</dbReference>
<organism evidence="2 3">
    <name type="scientific">Musa troglodytarum</name>
    <name type="common">fe'i banana</name>
    <dbReference type="NCBI Taxonomy" id="320322"/>
    <lineage>
        <taxon>Eukaryota</taxon>
        <taxon>Viridiplantae</taxon>
        <taxon>Streptophyta</taxon>
        <taxon>Embryophyta</taxon>
        <taxon>Tracheophyta</taxon>
        <taxon>Spermatophyta</taxon>
        <taxon>Magnoliopsida</taxon>
        <taxon>Liliopsida</taxon>
        <taxon>Zingiberales</taxon>
        <taxon>Musaceae</taxon>
        <taxon>Musa</taxon>
    </lineage>
</organism>
<dbReference type="PANTHER" id="PTHR45856:SF11">
    <property type="entry name" value="FUNGAL LIPASE-LIKE DOMAIN-CONTAINING PROTEIN"/>
    <property type="match status" value="1"/>
</dbReference>
<dbReference type="SUPFAM" id="SSF53474">
    <property type="entry name" value="alpha/beta-Hydrolases"/>
    <property type="match status" value="1"/>
</dbReference>
<dbReference type="OrthoDB" id="426718at2759"/>
<dbReference type="AlphaFoldDB" id="A0A9E7JFB3"/>
<dbReference type="InterPro" id="IPR051218">
    <property type="entry name" value="Sec_MonoDiacylglyc_Lipase"/>
</dbReference>
<dbReference type="Pfam" id="PF01764">
    <property type="entry name" value="Lipase_3"/>
    <property type="match status" value="1"/>
</dbReference>
<name>A0A9E7JFB3_9LILI</name>
<dbReference type="PANTHER" id="PTHR45856">
    <property type="entry name" value="ALPHA/BETA-HYDROLASES SUPERFAMILY PROTEIN"/>
    <property type="match status" value="1"/>
</dbReference>
<accession>A0A9E7JFB3</accession>
<protein>
    <submittedName>
        <fullName evidence="2">Lipase (Class 3)</fullName>
    </submittedName>
</protein>
<sequence>MSRKENSLDPFFPLLSALLFPRSIRSYPLQPLSLSLVLFAKGILEFFEDSITRAILGLEKGYGSTAMPGGDGFDLPAVDLSRERCTDLTEGFEVVELIVDVENCLQAYVGVAHDLNAIIVAFRGTQEHSIRNWIQDLFWKQLDLNYPDMPDAMVHHGFYSAYHNTTLRPGIVSAVQEVRELYGNIPVMVTGHSMGGAMASFCALDLTVNYGIHNVQLMTFGQPRMGNAAFGSYFSKHVQNAVRVTNEHDIVPHLPPYYSYFPQKTYHHFPREVWVHNVGIGSLVYMIEKVCDGSGEDPSCSRSVSGNSISDHLAYFGIEMQADTWGTCRIVFHGNMVQYQVDLAGNIVLSKRPGVSSALHQSVEADKSRNAI</sequence>
<dbReference type="InterPro" id="IPR002921">
    <property type="entry name" value="Fungal_lipase-type"/>
</dbReference>
<dbReference type="Gene3D" id="3.40.50.1820">
    <property type="entry name" value="alpha/beta hydrolase"/>
    <property type="match status" value="1"/>
</dbReference>
<dbReference type="InterPro" id="IPR029058">
    <property type="entry name" value="AB_hydrolase_fold"/>
</dbReference>
<dbReference type="CDD" id="cd00519">
    <property type="entry name" value="Lipase_3"/>
    <property type="match status" value="1"/>
</dbReference>
<reference evidence="2" key="1">
    <citation type="submission" date="2022-05" db="EMBL/GenBank/DDBJ databases">
        <title>The Musa troglodytarum L. genome provides insights into the mechanism of non-climacteric behaviour and enrichment of carotenoids.</title>
        <authorList>
            <person name="Wang J."/>
        </authorList>
    </citation>
    <scope>NUCLEOTIDE SEQUENCE</scope>
    <source>
        <tissue evidence="2">Leaf</tissue>
    </source>
</reference>
<gene>
    <name evidence="2" type="ORF">MUK42_02572</name>
</gene>
<evidence type="ECO:0000259" key="1">
    <source>
        <dbReference type="Pfam" id="PF01764"/>
    </source>
</evidence>
<feature type="domain" description="Fungal lipase-type" evidence="1">
    <location>
        <begin position="119"/>
        <end position="257"/>
    </location>
</feature>